<feature type="domain" description="RRM" evidence="6">
    <location>
        <begin position="692"/>
        <end position="775"/>
    </location>
</feature>
<evidence type="ECO:0000256" key="5">
    <source>
        <dbReference type="SAM" id="MobiDB-lite"/>
    </source>
</evidence>
<keyword evidence="1" id="KW-0507">mRNA processing</keyword>
<dbReference type="EnsemblPlants" id="AUR62015537-RA">
    <property type="protein sequence ID" value="AUR62015537-RA:cds"/>
    <property type="gene ID" value="AUR62015537"/>
</dbReference>
<dbReference type="InterPro" id="IPR035979">
    <property type="entry name" value="RBD_domain_sf"/>
</dbReference>
<feature type="compositionally biased region" description="Basic and acidic residues" evidence="5">
    <location>
        <begin position="202"/>
        <end position="250"/>
    </location>
</feature>
<evidence type="ECO:0000256" key="3">
    <source>
        <dbReference type="ARBA" id="ARBA00023187"/>
    </source>
</evidence>
<proteinExistence type="predicted"/>
<evidence type="ECO:0000259" key="6">
    <source>
        <dbReference type="PROSITE" id="PS50102"/>
    </source>
</evidence>
<accession>A0A803LMM6</accession>
<feature type="compositionally biased region" description="Basic and acidic residues" evidence="5">
    <location>
        <begin position="537"/>
        <end position="568"/>
    </location>
</feature>
<dbReference type="GO" id="GO:0006397">
    <property type="term" value="P:mRNA processing"/>
    <property type="evidence" value="ECO:0007669"/>
    <property type="project" value="UniProtKB-KW"/>
</dbReference>
<organism evidence="7 8">
    <name type="scientific">Chenopodium quinoa</name>
    <name type="common">Quinoa</name>
    <dbReference type="NCBI Taxonomy" id="63459"/>
    <lineage>
        <taxon>Eukaryota</taxon>
        <taxon>Viridiplantae</taxon>
        <taxon>Streptophyta</taxon>
        <taxon>Embryophyta</taxon>
        <taxon>Tracheophyta</taxon>
        <taxon>Spermatophyta</taxon>
        <taxon>Magnoliopsida</taxon>
        <taxon>eudicotyledons</taxon>
        <taxon>Gunneridae</taxon>
        <taxon>Pentapetalae</taxon>
        <taxon>Caryophyllales</taxon>
        <taxon>Chenopodiaceae</taxon>
        <taxon>Chenopodioideae</taxon>
        <taxon>Atripliceae</taxon>
        <taxon>Chenopodium</taxon>
    </lineage>
</organism>
<evidence type="ECO:0000256" key="1">
    <source>
        <dbReference type="ARBA" id="ARBA00022664"/>
    </source>
</evidence>
<feature type="compositionally biased region" description="Basic and acidic residues" evidence="5">
    <location>
        <begin position="258"/>
        <end position="305"/>
    </location>
</feature>
<keyword evidence="2 4" id="KW-0694">RNA-binding</keyword>
<dbReference type="PANTHER" id="PTHR23139">
    <property type="entry name" value="RNA-BINDING PROTEIN"/>
    <property type="match status" value="1"/>
</dbReference>
<dbReference type="InterPro" id="IPR012677">
    <property type="entry name" value="Nucleotide-bd_a/b_plait_sf"/>
</dbReference>
<evidence type="ECO:0000256" key="2">
    <source>
        <dbReference type="ARBA" id="ARBA00022884"/>
    </source>
</evidence>
<dbReference type="Gene3D" id="3.30.70.330">
    <property type="match status" value="5"/>
</dbReference>
<feature type="region of interest" description="Disordered" evidence="5">
    <location>
        <begin position="18"/>
        <end position="630"/>
    </location>
</feature>
<reference evidence="7" key="2">
    <citation type="submission" date="2021-03" db="UniProtKB">
        <authorList>
            <consortium name="EnsemblPlants"/>
        </authorList>
    </citation>
    <scope>IDENTIFICATION</scope>
</reference>
<reference evidence="7" key="1">
    <citation type="journal article" date="2017" name="Nature">
        <title>The genome of Chenopodium quinoa.</title>
        <authorList>
            <person name="Jarvis D.E."/>
            <person name="Ho Y.S."/>
            <person name="Lightfoot D.J."/>
            <person name="Schmoeckel S.M."/>
            <person name="Li B."/>
            <person name="Borm T.J.A."/>
            <person name="Ohyanagi H."/>
            <person name="Mineta K."/>
            <person name="Michell C.T."/>
            <person name="Saber N."/>
            <person name="Kharbatia N.M."/>
            <person name="Rupper R.R."/>
            <person name="Sharp A.R."/>
            <person name="Dally N."/>
            <person name="Boughton B.A."/>
            <person name="Woo Y.H."/>
            <person name="Gao G."/>
            <person name="Schijlen E.G.W.M."/>
            <person name="Guo X."/>
            <person name="Momin A.A."/>
            <person name="Negrao S."/>
            <person name="Al-Babili S."/>
            <person name="Gehring C."/>
            <person name="Roessner U."/>
            <person name="Jung C."/>
            <person name="Murphy K."/>
            <person name="Arold S.T."/>
            <person name="Gojobori T."/>
            <person name="van der Linden C.G."/>
            <person name="van Loo E.N."/>
            <person name="Jellen E.N."/>
            <person name="Maughan P.J."/>
            <person name="Tester M."/>
        </authorList>
    </citation>
    <scope>NUCLEOTIDE SEQUENCE [LARGE SCALE GENOMIC DNA]</scope>
    <source>
        <strain evidence="7">cv. PI 614886</strain>
    </source>
</reference>
<feature type="compositionally biased region" description="Basic and acidic residues" evidence="5">
    <location>
        <begin position="46"/>
        <end position="76"/>
    </location>
</feature>
<dbReference type="SUPFAM" id="SSF54928">
    <property type="entry name" value="RNA-binding domain, RBD"/>
    <property type="match status" value="3"/>
</dbReference>
<dbReference type="Gramene" id="AUR62015537-RA">
    <property type="protein sequence ID" value="AUR62015537-RA:cds"/>
    <property type="gene ID" value="AUR62015537"/>
</dbReference>
<dbReference type="SMART" id="SM00360">
    <property type="entry name" value="RRM"/>
    <property type="match status" value="2"/>
</dbReference>
<feature type="compositionally biased region" description="Basic and acidic residues" evidence="5">
    <location>
        <begin position="153"/>
        <end position="194"/>
    </location>
</feature>
<keyword evidence="3" id="KW-0508">mRNA splicing</keyword>
<dbReference type="Proteomes" id="UP000596660">
    <property type="component" value="Unplaced"/>
</dbReference>
<feature type="domain" description="RRM" evidence="6">
    <location>
        <begin position="863"/>
        <end position="947"/>
    </location>
</feature>
<feature type="compositionally biased region" description="Basic and acidic residues" evidence="5">
    <location>
        <begin position="102"/>
        <end position="134"/>
    </location>
</feature>
<feature type="compositionally biased region" description="Basic and acidic residues" evidence="5">
    <location>
        <begin position="84"/>
        <end position="94"/>
    </location>
</feature>
<evidence type="ECO:0000313" key="7">
    <source>
        <dbReference type="EnsemblPlants" id="AUR62015537-RA:cds"/>
    </source>
</evidence>
<evidence type="ECO:0000313" key="8">
    <source>
        <dbReference type="Proteomes" id="UP000596660"/>
    </source>
</evidence>
<dbReference type="GO" id="GO:0003723">
    <property type="term" value="F:RNA binding"/>
    <property type="evidence" value="ECO:0007669"/>
    <property type="project" value="UniProtKB-UniRule"/>
</dbReference>
<feature type="compositionally biased region" description="Basic and acidic residues" evidence="5">
    <location>
        <begin position="446"/>
        <end position="508"/>
    </location>
</feature>
<dbReference type="PROSITE" id="PS50102">
    <property type="entry name" value="RRM"/>
    <property type="match status" value="2"/>
</dbReference>
<feature type="region of interest" description="Disordered" evidence="5">
    <location>
        <begin position="1147"/>
        <end position="1171"/>
    </location>
</feature>
<name>A0A803LMM6_CHEQI</name>
<dbReference type="FunFam" id="3.30.70.330:FF:000879">
    <property type="entry name" value="Splicing factor U2af large subunit A"/>
    <property type="match status" value="1"/>
</dbReference>
<protein>
    <recommendedName>
        <fullName evidence="6">RRM domain-containing protein</fullName>
    </recommendedName>
</protein>
<dbReference type="InterPro" id="IPR000504">
    <property type="entry name" value="RRM_dom"/>
</dbReference>
<feature type="compositionally biased region" description="Basic residues" evidence="5">
    <location>
        <begin position="522"/>
        <end position="536"/>
    </location>
</feature>
<sequence length="1291" mass="144314">MSGSTRRRLKSAIICEHIVDDTSEESSARTRPLSYDEIMLKRKSKKEVEGSVEEAHEAETTRHEETVRNPDRRSRDTNGAAMKNSRDSQREVSPQKKVQKSSRAEHTHSKSDLQDSQREFSPRKNVEKRSRTEHIYSTSDLLDSQRGASPIKNVEKSSRTEHTHSKRQELSPRKNVEKRSRTEHIFTSDLRDSQKGASPIKNGEKSSRAEHTHSRSDLRDSRRESSPKKSVEKSFRTEHIHSKSDLRDSQRGASPIKNVEKSRTEHTHSRSDLRDSRRESSPRKSVEKSFRTEHIHIKSDLRESQRGASPIKNAEKSSRAEHTHSRSDLRDSRRESSPRKNVEKSSRMERTHIRSDLRDPQWESSPKKIVEKNSRTEHMHSKRENKERHDVESRSKHRHENDVRNDAESKNDRQGRIKSKIEEHSRGDGRSNLEIKHNSDSVAQDRNIERHGGAYERENKRRDRSGDDEKHRMRDPVKKLDSGSRRISEISERKEKTELPRSQHEETRSKRRRSRSQERTKDKARRSRSSSPKARKNVLDPVHDHGELLLRSERDRSRRHSDVDRSKIPIDGSSSHHRRHGGSSSGLGGYSPRKRKSEAAVKTPSPIQSPERKSAGWDLPPSGADKNLSTVSSGAHLISQTKPSNMIELSAGFSVAPGMGKPISSILSNSLSAFKQASIDSVQLTQATRPMRRLYIDNIPGSATEKDIMECFNSFLLSSGSNYIRGTSPCISCMIHKEKGQALVEFLTPEDASAALSFDGRSLSGSILKIRRPKDFVEVPVGQSPLTLNLAGTSVKTKTVKSTMGRLGFQTVAIFMQSGSSETSKAGADLIRVDSIRGNSIRGNSISEVGIQAISDFVQDSPHKIFVGGIAEDFSSEMVMSSSIGLIAEIVSAFGTLKAYRFEVNADLKKPCAFLEYTDQSVTLKACAGLNGMRLGGRVLTVAQAVPNTESVESSGMSPFYGIPEHVKPLLEMPTQVLKLSNVLDHKIMDLLSETDLEEIVEDVRLECSRFGCVVSINVVKGGYTNTAISEAQEVAINVNTIQPPEERNHHLIEDPIEVSTDHDDRDGSNEEAPTKFNENHAMDGVLVDKHELVSATTNPVFEGAAEVRTVEESIEADEDLPQNADDKPDFDRLEAVVVGASTIDDMESVNDSKGNRQESIQESGVSAELNSDGSMVIEKSGNGETLCAEDVPELDKTNDTLEAVPELDKNNDMLEAVPLLTIPGATEGLTNEYPCDRGNNLFEDGCVLVEFKRTEASCVAAHCLHGRAFDNRIVTVEYVSLKAYRERFPK</sequence>
<evidence type="ECO:0000256" key="4">
    <source>
        <dbReference type="PROSITE-ProRule" id="PRU00176"/>
    </source>
</evidence>
<feature type="compositionally biased region" description="Basic and acidic residues" evidence="5">
    <location>
        <begin position="313"/>
        <end position="439"/>
    </location>
</feature>
<dbReference type="GO" id="GO:0008380">
    <property type="term" value="P:RNA splicing"/>
    <property type="evidence" value="ECO:0007669"/>
    <property type="project" value="UniProtKB-KW"/>
</dbReference>
<keyword evidence="8" id="KW-1185">Reference proteome</keyword>
<dbReference type="OMA" id="EYVEMAH"/>
<feature type="compositionally biased region" description="Polar residues" evidence="5">
    <location>
        <begin position="1150"/>
        <end position="1171"/>
    </location>
</feature>